<reference evidence="1" key="1">
    <citation type="submission" date="2021-02" db="EMBL/GenBank/DDBJ databases">
        <authorList>
            <person name="Nowell W R."/>
        </authorList>
    </citation>
    <scope>NUCLEOTIDE SEQUENCE</scope>
</reference>
<name>A0A8S3JFV3_9BILA</name>
<organism evidence="1 2">
    <name type="scientific">Rotaria magnacalcarata</name>
    <dbReference type="NCBI Taxonomy" id="392030"/>
    <lineage>
        <taxon>Eukaryota</taxon>
        <taxon>Metazoa</taxon>
        <taxon>Spiralia</taxon>
        <taxon>Gnathifera</taxon>
        <taxon>Rotifera</taxon>
        <taxon>Eurotatoria</taxon>
        <taxon>Bdelloidea</taxon>
        <taxon>Philodinida</taxon>
        <taxon>Philodinidae</taxon>
        <taxon>Rotaria</taxon>
    </lineage>
</organism>
<sequence length="163" mass="18271">MQFEELSPSSLIDTVQKYIHENIPQSTALTVQQQEQQLPLLDNIITVEESQNISSAPIVYDEGLSNVDQWSDFVPDSNTDVPSLLRRASKISRLMMSANEFDEGQHIAHLIDQRIAVGSVRTSDKTNIIQQPESRPDFSILDKGAIARSQSEIPQSYEYKAPA</sequence>
<accession>A0A8S3JFV3</accession>
<evidence type="ECO:0000313" key="1">
    <source>
        <dbReference type="EMBL" id="CAF5217499.1"/>
    </source>
</evidence>
<dbReference type="Proteomes" id="UP000681720">
    <property type="component" value="Unassembled WGS sequence"/>
</dbReference>
<dbReference type="EMBL" id="CAJOBJ010360227">
    <property type="protein sequence ID" value="CAF5217499.1"/>
    <property type="molecule type" value="Genomic_DNA"/>
</dbReference>
<dbReference type="AlphaFoldDB" id="A0A8S3JFV3"/>
<comment type="caution">
    <text evidence="1">The sequence shown here is derived from an EMBL/GenBank/DDBJ whole genome shotgun (WGS) entry which is preliminary data.</text>
</comment>
<evidence type="ECO:0000313" key="2">
    <source>
        <dbReference type="Proteomes" id="UP000681720"/>
    </source>
</evidence>
<feature type="non-terminal residue" evidence="1">
    <location>
        <position position="163"/>
    </location>
</feature>
<gene>
    <name evidence="1" type="ORF">GIL414_LOCUS82456</name>
</gene>
<proteinExistence type="predicted"/>
<protein>
    <submittedName>
        <fullName evidence="1">Uncharacterized protein</fullName>
    </submittedName>
</protein>